<evidence type="ECO:0000313" key="3">
    <source>
        <dbReference type="EMBL" id="MCE4553954.1"/>
    </source>
</evidence>
<evidence type="ECO:0000256" key="1">
    <source>
        <dbReference type="ARBA" id="ARBA00022801"/>
    </source>
</evidence>
<keyword evidence="1 3" id="KW-0378">Hydrolase</keyword>
<name>A0ABS8XMF3_9BURK</name>
<keyword evidence="4" id="KW-1185">Reference proteome</keyword>
<dbReference type="InterPro" id="IPR010905">
    <property type="entry name" value="Glyco_hydro_88"/>
</dbReference>
<dbReference type="InterPro" id="IPR008928">
    <property type="entry name" value="6-hairpin_glycosidase_sf"/>
</dbReference>
<protein>
    <submittedName>
        <fullName evidence="3">Glycoside hydrolase family 88 protein</fullName>
    </submittedName>
</protein>
<proteinExistence type="predicted"/>
<evidence type="ECO:0000256" key="2">
    <source>
        <dbReference type="SAM" id="SignalP"/>
    </source>
</evidence>
<dbReference type="Proteomes" id="UP001200741">
    <property type="component" value="Unassembled WGS sequence"/>
</dbReference>
<dbReference type="InterPro" id="IPR012341">
    <property type="entry name" value="6hp_glycosidase-like_sf"/>
</dbReference>
<sequence length="337" mass="35441">MNGVARRDLLLGLLAAPLPSLASGQALARRLAACYAGQPPLGYVTALIWSARRRLSGGALPPDSRQALQGLTPDMPPTDWPARAGWAAFAEAARHDGDAVARERALLALRTALVDTADGPRVAGLRPWTDDLFMPALLFDRALPLLPRDEQPRAAEALGASLAQLAARLQRPGGLFGHADDAPVAWGRGNGFAALGLAVALAGPLSAVSRWAAPLRERLHRLLEALLPLQCGDGLWRQVLDVPDIPGELTVTAMALATLSTVRAQGWLPAARVDDALARGWAAVLDRIDADGGFRDVCASTPAGPTLAFYRERPIVQGRDDRAAAMVLHAALAASGP</sequence>
<dbReference type="InterPro" id="IPR052043">
    <property type="entry name" value="PolySaccharide_Degr_Enz"/>
</dbReference>
<feature type="signal peptide" evidence="2">
    <location>
        <begin position="1"/>
        <end position="28"/>
    </location>
</feature>
<dbReference type="Pfam" id="PF07470">
    <property type="entry name" value="Glyco_hydro_88"/>
    <property type="match status" value="1"/>
</dbReference>
<evidence type="ECO:0000313" key="4">
    <source>
        <dbReference type="Proteomes" id="UP001200741"/>
    </source>
</evidence>
<organism evidence="3 4">
    <name type="scientific">Pelomonas cellulosilytica</name>
    <dbReference type="NCBI Taxonomy" id="2906762"/>
    <lineage>
        <taxon>Bacteria</taxon>
        <taxon>Pseudomonadati</taxon>
        <taxon>Pseudomonadota</taxon>
        <taxon>Betaproteobacteria</taxon>
        <taxon>Burkholderiales</taxon>
        <taxon>Sphaerotilaceae</taxon>
        <taxon>Roseateles</taxon>
    </lineage>
</organism>
<reference evidence="3 4" key="1">
    <citation type="submission" date="2021-12" db="EMBL/GenBank/DDBJ databases">
        <title>Genome seq of P8.</title>
        <authorList>
            <person name="Seo T."/>
        </authorList>
    </citation>
    <scope>NUCLEOTIDE SEQUENCE [LARGE SCALE GENOMIC DNA]</scope>
    <source>
        <strain evidence="3 4">P8</strain>
    </source>
</reference>
<dbReference type="PANTHER" id="PTHR33886">
    <property type="entry name" value="UNSATURATED RHAMNOGALACTURONAN HYDROLASE (EUROFUNG)"/>
    <property type="match status" value="1"/>
</dbReference>
<comment type="caution">
    <text evidence="3">The sequence shown here is derived from an EMBL/GenBank/DDBJ whole genome shotgun (WGS) entry which is preliminary data.</text>
</comment>
<dbReference type="EMBL" id="JAJTWU010000002">
    <property type="protein sequence ID" value="MCE4553954.1"/>
    <property type="molecule type" value="Genomic_DNA"/>
</dbReference>
<dbReference type="Gene3D" id="1.50.10.10">
    <property type="match status" value="1"/>
</dbReference>
<dbReference type="RefSeq" id="WP_233370708.1">
    <property type="nucleotide sequence ID" value="NZ_JAJTWU010000002.1"/>
</dbReference>
<dbReference type="SUPFAM" id="SSF48208">
    <property type="entry name" value="Six-hairpin glycosidases"/>
    <property type="match status" value="1"/>
</dbReference>
<keyword evidence="2" id="KW-0732">Signal</keyword>
<gene>
    <name evidence="3" type="ORF">LXT13_05750</name>
</gene>
<feature type="chain" id="PRO_5046151892" evidence="2">
    <location>
        <begin position="29"/>
        <end position="337"/>
    </location>
</feature>
<dbReference type="PANTHER" id="PTHR33886:SF8">
    <property type="entry name" value="UNSATURATED RHAMNOGALACTURONAN HYDROLASE (EUROFUNG)"/>
    <property type="match status" value="1"/>
</dbReference>
<dbReference type="GO" id="GO:0016787">
    <property type="term" value="F:hydrolase activity"/>
    <property type="evidence" value="ECO:0007669"/>
    <property type="project" value="UniProtKB-KW"/>
</dbReference>
<accession>A0ABS8XMF3</accession>